<name>A0ABS7PH58_9SPHN</name>
<comment type="caution">
    <text evidence="4">The sequence shown here is derived from an EMBL/GenBank/DDBJ whole genome shotgun (WGS) entry which is preliminary data.</text>
</comment>
<feature type="region of interest" description="Disordered" evidence="1">
    <location>
        <begin position="290"/>
        <end position="350"/>
    </location>
</feature>
<protein>
    <submittedName>
        <fullName evidence="4">Cell wall hydrolase</fullName>
    </submittedName>
</protein>
<dbReference type="InterPro" id="IPR042047">
    <property type="entry name" value="SleB_dom1"/>
</dbReference>
<evidence type="ECO:0000313" key="5">
    <source>
        <dbReference type="Proteomes" id="UP000759298"/>
    </source>
</evidence>
<reference evidence="4 5" key="1">
    <citation type="submission" date="2021-07" db="EMBL/GenBank/DDBJ databases">
        <title>Alteriqipengyuania abyssalis NZ-12B nov, sp.nov isolated from deep sea sponge in pacific ocean.</title>
        <authorList>
            <person name="Tareen S."/>
            <person name="Wink J."/>
        </authorList>
    </citation>
    <scope>NUCLEOTIDE SEQUENCE [LARGE SCALE GENOMIC DNA]</scope>
    <source>
        <strain evidence="4 5">NZ-12B</strain>
    </source>
</reference>
<sequence length="350" mass="36997">MRRKAWHGIAVLTGAIALPAMAAHAEWRLPEVAPEASAIVASNQVEPLPFERAGATFPGSALYFLADPPAAASTVNVPVESSTGVNPIAAWNGDPDAAIAIETAGPAARSFVSRGTGIDKARALDCLAKAVYYEAASESEGGQRAVAQVVLNRVAHPAYPDTVCGVVYQGSQRRTGCQFTFTCDGSLGRKPSATYWARALSVARRALAGEVYAPVGLATHYHTTWVNPYWAPSLAHIGTIGAHRFYRWPGAASRPEAFSDIYRGGEPLPQPAIAARSAEPAPDPVAIARQYEAADRTAPTPGLIGENARQAESVQPRSQPVRPQPTEAQEGSGSVRPEYANSGRWIGQPN</sequence>
<dbReference type="EMBL" id="JAHWXP010000004">
    <property type="protein sequence ID" value="MBY8338286.1"/>
    <property type="molecule type" value="Genomic_DNA"/>
</dbReference>
<evidence type="ECO:0000259" key="3">
    <source>
        <dbReference type="Pfam" id="PF07486"/>
    </source>
</evidence>
<dbReference type="Gene3D" id="1.10.10.2520">
    <property type="entry name" value="Cell wall hydrolase SleB, domain 1"/>
    <property type="match status" value="1"/>
</dbReference>
<feature type="signal peptide" evidence="2">
    <location>
        <begin position="1"/>
        <end position="22"/>
    </location>
</feature>
<evidence type="ECO:0000256" key="1">
    <source>
        <dbReference type="SAM" id="MobiDB-lite"/>
    </source>
</evidence>
<dbReference type="InterPro" id="IPR011105">
    <property type="entry name" value="Cell_wall_hydrolase_SleB"/>
</dbReference>
<keyword evidence="2" id="KW-0732">Signal</keyword>
<feature type="compositionally biased region" description="Low complexity" evidence="1">
    <location>
        <begin position="313"/>
        <end position="325"/>
    </location>
</feature>
<dbReference type="Pfam" id="PF07486">
    <property type="entry name" value="Hydrolase_2"/>
    <property type="match status" value="1"/>
</dbReference>
<dbReference type="RefSeq" id="WP_222825764.1">
    <property type="nucleotide sequence ID" value="NZ_JAHWXP010000004.1"/>
</dbReference>
<gene>
    <name evidence="4" type="ORF">KYN89_14650</name>
</gene>
<organism evidence="4 5">
    <name type="scientific">Alteriqipengyuania abyssalis</name>
    <dbReference type="NCBI Taxonomy" id="2860200"/>
    <lineage>
        <taxon>Bacteria</taxon>
        <taxon>Pseudomonadati</taxon>
        <taxon>Pseudomonadota</taxon>
        <taxon>Alphaproteobacteria</taxon>
        <taxon>Sphingomonadales</taxon>
        <taxon>Erythrobacteraceae</taxon>
        <taxon>Alteriqipengyuania</taxon>
    </lineage>
</organism>
<feature type="domain" description="Cell wall hydrolase SleB" evidence="3">
    <location>
        <begin position="138"/>
        <end position="246"/>
    </location>
</feature>
<dbReference type="Proteomes" id="UP000759298">
    <property type="component" value="Unassembled WGS sequence"/>
</dbReference>
<feature type="chain" id="PRO_5045679264" evidence="2">
    <location>
        <begin position="23"/>
        <end position="350"/>
    </location>
</feature>
<keyword evidence="5" id="KW-1185">Reference proteome</keyword>
<evidence type="ECO:0000256" key="2">
    <source>
        <dbReference type="SAM" id="SignalP"/>
    </source>
</evidence>
<evidence type="ECO:0000313" key="4">
    <source>
        <dbReference type="EMBL" id="MBY8338286.1"/>
    </source>
</evidence>
<proteinExistence type="predicted"/>
<accession>A0ABS7PH58</accession>
<dbReference type="GO" id="GO:0016787">
    <property type="term" value="F:hydrolase activity"/>
    <property type="evidence" value="ECO:0007669"/>
    <property type="project" value="UniProtKB-KW"/>
</dbReference>
<keyword evidence="4" id="KW-0378">Hydrolase</keyword>